<organism evidence="3 4">
    <name type="scientific">Curvularia kusanoi</name>
    <name type="common">Cochliobolus kusanoi</name>
    <dbReference type="NCBI Taxonomy" id="90978"/>
    <lineage>
        <taxon>Eukaryota</taxon>
        <taxon>Fungi</taxon>
        <taxon>Dikarya</taxon>
        <taxon>Ascomycota</taxon>
        <taxon>Pezizomycotina</taxon>
        <taxon>Dothideomycetes</taxon>
        <taxon>Pleosporomycetidae</taxon>
        <taxon>Pleosporales</taxon>
        <taxon>Pleosporineae</taxon>
        <taxon>Pleosporaceae</taxon>
        <taxon>Curvularia</taxon>
    </lineage>
</organism>
<evidence type="ECO:0000313" key="3">
    <source>
        <dbReference type="EMBL" id="KAF3011121.1"/>
    </source>
</evidence>
<proteinExistence type="predicted"/>
<dbReference type="GO" id="GO:0000976">
    <property type="term" value="F:transcription cis-regulatory region binding"/>
    <property type="evidence" value="ECO:0007669"/>
    <property type="project" value="TreeGrafter"/>
</dbReference>
<dbReference type="PANTHER" id="PTHR37534">
    <property type="entry name" value="TRANSCRIPTIONAL ACTIVATOR PROTEIN UGA3"/>
    <property type="match status" value="1"/>
</dbReference>
<dbReference type="EMBL" id="SWKU01000001">
    <property type="protein sequence ID" value="KAF3011121.1"/>
    <property type="molecule type" value="Genomic_DNA"/>
</dbReference>
<protein>
    <submittedName>
        <fullName evidence="3">Uncharacterized protein</fullName>
    </submittedName>
</protein>
<name>A0A9P4WEM0_CURKU</name>
<dbReference type="GO" id="GO:0045944">
    <property type="term" value="P:positive regulation of transcription by RNA polymerase II"/>
    <property type="evidence" value="ECO:0007669"/>
    <property type="project" value="TreeGrafter"/>
</dbReference>
<dbReference type="Pfam" id="PF11951">
    <property type="entry name" value="Fungal_trans_2"/>
    <property type="match status" value="1"/>
</dbReference>
<sequence length="488" mass="55322">MKSKSEGMTAQPESDLAADSAAGLTTIDFLDVVTQDDTTNIDWIDLEEPRPSSEAMEIYQNQLASLLIHEDNSEWWSSLTSEGQMEYVVRKARQTLAGVGVAERFLLIGNQNKLRQLVHRGQEREAAALLNTTRKPLDRLKQLLWVMEKNYIPSYDLCNETSEVVQAVEYLVASNRSKIYKYRGLAIRALSENVANETIRSSDLTIGSILMFMAMEVQNSSLGDWRSHAHGMKRLIDMRGGFENLLHSAPYLTSSLVIFIIIVTFSNCLGPGVGQINITEPLEQHLKEVDKVYSLLFPYILCPPTLFNETIRINHLRQEIAASPFENSSQQALYAHDILARIEAFVPEDWAQPGDHNRDWQRIGSIYQSSVALYCTMSLQALDALPSSLEMDTMRAVHGARLEENLRATTQSKILSKFSLFPLCILGVESGYNYQQTTRIWIERRLEELSRMLGTSSPLKARAVLRRYWARGKPGWDECFDGPYVFIL</sequence>
<dbReference type="InterPro" id="IPR021858">
    <property type="entry name" value="Fun_TF"/>
</dbReference>
<evidence type="ECO:0000313" key="4">
    <source>
        <dbReference type="Proteomes" id="UP000801428"/>
    </source>
</evidence>
<evidence type="ECO:0000256" key="2">
    <source>
        <dbReference type="ARBA" id="ARBA00023242"/>
    </source>
</evidence>
<dbReference type="OrthoDB" id="5386330at2759"/>
<keyword evidence="2" id="KW-0539">Nucleus</keyword>
<dbReference type="PANTHER" id="PTHR37534:SF48">
    <property type="entry name" value="FINGER DOMAIN PROTEIN, PUTATIVE-RELATED"/>
    <property type="match status" value="1"/>
</dbReference>
<dbReference type="GO" id="GO:0003700">
    <property type="term" value="F:DNA-binding transcription factor activity"/>
    <property type="evidence" value="ECO:0007669"/>
    <property type="project" value="TreeGrafter"/>
</dbReference>
<comment type="caution">
    <text evidence="3">The sequence shown here is derived from an EMBL/GenBank/DDBJ whole genome shotgun (WGS) entry which is preliminary data.</text>
</comment>
<evidence type="ECO:0000256" key="1">
    <source>
        <dbReference type="ARBA" id="ARBA00004123"/>
    </source>
</evidence>
<dbReference type="GO" id="GO:0005634">
    <property type="term" value="C:nucleus"/>
    <property type="evidence" value="ECO:0007669"/>
    <property type="project" value="UniProtKB-SubCell"/>
</dbReference>
<comment type="subcellular location">
    <subcellularLocation>
        <location evidence="1">Nucleus</location>
    </subcellularLocation>
</comment>
<accession>A0A9P4WEM0</accession>
<dbReference type="AlphaFoldDB" id="A0A9P4WEM0"/>
<gene>
    <name evidence="3" type="ORF">E8E13_011407</name>
</gene>
<reference evidence="3" key="1">
    <citation type="submission" date="2019-04" db="EMBL/GenBank/DDBJ databases">
        <title>Sequencing of skin fungus with MAO and IRED activity.</title>
        <authorList>
            <person name="Marsaioli A.J."/>
            <person name="Bonatto J.M.C."/>
            <person name="Reis Junior O."/>
        </authorList>
    </citation>
    <scope>NUCLEOTIDE SEQUENCE</scope>
    <source>
        <strain evidence="3">30M1</strain>
    </source>
</reference>
<keyword evidence="4" id="KW-1185">Reference proteome</keyword>
<dbReference type="Proteomes" id="UP000801428">
    <property type="component" value="Unassembled WGS sequence"/>
</dbReference>